<name>A0A1M6SED1_9AQUI</name>
<dbReference type="GO" id="GO:0008915">
    <property type="term" value="F:lipid-A-disaccharide synthase activity"/>
    <property type="evidence" value="ECO:0007669"/>
    <property type="project" value="UniProtKB-UniRule"/>
</dbReference>
<dbReference type="PANTHER" id="PTHR30372">
    <property type="entry name" value="LIPID-A-DISACCHARIDE SYNTHASE"/>
    <property type="match status" value="1"/>
</dbReference>
<evidence type="ECO:0000256" key="1">
    <source>
        <dbReference type="ARBA" id="ARBA00002056"/>
    </source>
</evidence>
<evidence type="ECO:0000313" key="11">
    <source>
        <dbReference type="EMBL" id="SHK43081.1"/>
    </source>
</evidence>
<evidence type="ECO:0000256" key="5">
    <source>
        <dbReference type="ARBA" id="ARBA00022556"/>
    </source>
</evidence>
<dbReference type="NCBIfam" id="TIGR00215">
    <property type="entry name" value="lpxB"/>
    <property type="match status" value="1"/>
</dbReference>
<dbReference type="PANTHER" id="PTHR30372:SF4">
    <property type="entry name" value="LIPID-A-DISACCHARIDE SYNTHASE, MITOCHONDRIAL-RELATED"/>
    <property type="match status" value="1"/>
</dbReference>
<evidence type="ECO:0000256" key="6">
    <source>
        <dbReference type="ARBA" id="ARBA00022676"/>
    </source>
</evidence>
<sequence>MKVFISLADRSASNYVYHIFKDIKGLDLWGIVDERLLSIGIKGNWRVEDFSVVGFWEALWKVPKVFKFFREFEDLIDRVDVLILCDAPALNIPLLKKAKGRAKKIIYFISPQVWAWKEERARIISELSDHLIVILPFEVDFYKRYSRDGFNVHYVGHPLVDIAKPSLDEGRVKAFLGFERYLCLMPGSRWSEVKRHAPYLRKVYEYLLKTFDLSAAIPTFEPFLDYLKDVFKGLPVRIVSPKDMEQPSYNILAYSEFSIVASGTAELEASLLLNPHAVFYRVNPISFFIAKRLVKVRNIALTNLILSSQIVPEVVQKDYRELAYVCEEILKDDGIRKRMKEDFLRLRQVLGPEGTLDRLRSLFVSLLEEV</sequence>
<keyword evidence="5" id="KW-0441">Lipid A biosynthesis</keyword>
<keyword evidence="8" id="KW-0443">Lipid metabolism</keyword>
<reference evidence="11 12" key="1">
    <citation type="submission" date="2016-11" db="EMBL/GenBank/DDBJ databases">
        <authorList>
            <person name="Jaros S."/>
            <person name="Januszkiewicz K."/>
            <person name="Wedrychowicz H."/>
        </authorList>
    </citation>
    <scope>NUCLEOTIDE SEQUENCE [LARGE SCALE GENOMIC DNA]</scope>
    <source>
        <strain evidence="11 12">DSM 19557</strain>
    </source>
</reference>
<evidence type="ECO:0000313" key="12">
    <source>
        <dbReference type="Proteomes" id="UP000189810"/>
    </source>
</evidence>
<evidence type="ECO:0000256" key="3">
    <source>
        <dbReference type="ARBA" id="ARBA00020902"/>
    </source>
</evidence>
<protein>
    <recommendedName>
        <fullName evidence="3 10">Lipid-A-disaccharide synthase</fullName>
        <ecNumber evidence="2 10">2.4.1.182</ecNumber>
    </recommendedName>
</protein>
<keyword evidence="4" id="KW-0444">Lipid biosynthesis</keyword>
<dbReference type="AlphaFoldDB" id="A0A1M6SED1"/>
<comment type="catalytic activity">
    <reaction evidence="9">
        <text>a lipid X + a UDP-2-N,3-O-bis[(3R)-3-hydroxyacyl]-alpha-D-glucosamine = a lipid A disaccharide + UDP + H(+)</text>
        <dbReference type="Rhea" id="RHEA:67828"/>
        <dbReference type="ChEBI" id="CHEBI:15378"/>
        <dbReference type="ChEBI" id="CHEBI:58223"/>
        <dbReference type="ChEBI" id="CHEBI:137748"/>
        <dbReference type="ChEBI" id="CHEBI:176338"/>
        <dbReference type="ChEBI" id="CHEBI:176343"/>
        <dbReference type="EC" id="2.4.1.182"/>
    </reaction>
</comment>
<dbReference type="Pfam" id="PF02684">
    <property type="entry name" value="LpxB"/>
    <property type="match status" value="1"/>
</dbReference>
<dbReference type="EC" id="2.4.1.182" evidence="2 10"/>
<dbReference type="GO" id="GO:0016020">
    <property type="term" value="C:membrane"/>
    <property type="evidence" value="ECO:0007669"/>
    <property type="project" value="GOC"/>
</dbReference>
<evidence type="ECO:0000256" key="9">
    <source>
        <dbReference type="ARBA" id="ARBA00048975"/>
    </source>
</evidence>
<dbReference type="GO" id="GO:0009245">
    <property type="term" value="P:lipid A biosynthetic process"/>
    <property type="evidence" value="ECO:0007669"/>
    <property type="project" value="UniProtKB-UniRule"/>
</dbReference>
<evidence type="ECO:0000256" key="8">
    <source>
        <dbReference type="ARBA" id="ARBA00023098"/>
    </source>
</evidence>
<dbReference type="Proteomes" id="UP000189810">
    <property type="component" value="Chromosome I"/>
</dbReference>
<evidence type="ECO:0000256" key="4">
    <source>
        <dbReference type="ARBA" id="ARBA00022516"/>
    </source>
</evidence>
<dbReference type="RefSeq" id="WP_079654122.1">
    <property type="nucleotide sequence ID" value="NZ_LT670846.1"/>
</dbReference>
<keyword evidence="7" id="KW-0808">Transferase</keyword>
<keyword evidence="12" id="KW-1185">Reference proteome</keyword>
<dbReference type="SUPFAM" id="SSF53756">
    <property type="entry name" value="UDP-Glycosyltransferase/glycogen phosphorylase"/>
    <property type="match status" value="1"/>
</dbReference>
<dbReference type="STRING" id="381751.SAMN05444391_1000"/>
<gene>
    <name evidence="11" type="ORF">SAMN05444391_1000</name>
</gene>
<keyword evidence="6" id="KW-0328">Glycosyltransferase</keyword>
<evidence type="ECO:0000256" key="10">
    <source>
        <dbReference type="NCBIfam" id="TIGR00215"/>
    </source>
</evidence>
<dbReference type="InterPro" id="IPR003835">
    <property type="entry name" value="Glyco_trans_19"/>
</dbReference>
<accession>A0A1M6SED1</accession>
<organism evidence="11 12">
    <name type="scientific">Thermocrinis minervae</name>
    <dbReference type="NCBI Taxonomy" id="381751"/>
    <lineage>
        <taxon>Bacteria</taxon>
        <taxon>Pseudomonadati</taxon>
        <taxon>Aquificota</taxon>
        <taxon>Aquificia</taxon>
        <taxon>Aquificales</taxon>
        <taxon>Aquificaceae</taxon>
        <taxon>Thermocrinis</taxon>
    </lineage>
</organism>
<dbReference type="GO" id="GO:0005543">
    <property type="term" value="F:phospholipid binding"/>
    <property type="evidence" value="ECO:0007669"/>
    <property type="project" value="TreeGrafter"/>
</dbReference>
<dbReference type="OrthoDB" id="9801642at2"/>
<comment type="function">
    <text evidence="1">Condensation of UDP-2,3-diacylglucosamine and 2,3-diacylglucosamine-1-phosphate to form lipid A disaccharide, a precursor of lipid A, a phosphorylated glycolipid that anchors the lipopolysaccharide to the outer membrane of the cell.</text>
</comment>
<proteinExistence type="predicted"/>
<dbReference type="EMBL" id="LT670846">
    <property type="protein sequence ID" value="SHK43081.1"/>
    <property type="molecule type" value="Genomic_DNA"/>
</dbReference>
<evidence type="ECO:0000256" key="2">
    <source>
        <dbReference type="ARBA" id="ARBA00012687"/>
    </source>
</evidence>
<evidence type="ECO:0000256" key="7">
    <source>
        <dbReference type="ARBA" id="ARBA00022679"/>
    </source>
</evidence>